<accession>A0ABU2MF95</accession>
<protein>
    <recommendedName>
        <fullName evidence="4">DUF4333 domain-containing protein</fullName>
    </recommendedName>
</protein>
<gene>
    <name evidence="2" type="ORF">RM479_20320</name>
</gene>
<evidence type="ECO:0008006" key="4">
    <source>
        <dbReference type="Google" id="ProtNLM"/>
    </source>
</evidence>
<reference evidence="3" key="1">
    <citation type="submission" date="2023-07" db="EMBL/GenBank/DDBJ databases">
        <title>30 novel species of actinomycetes from the DSMZ collection.</title>
        <authorList>
            <person name="Nouioui I."/>
        </authorList>
    </citation>
    <scope>NUCLEOTIDE SEQUENCE [LARGE SCALE GENOMIC DNA]</scope>
    <source>
        <strain evidence="3">DSM 44743</strain>
    </source>
</reference>
<feature type="transmembrane region" description="Helical" evidence="1">
    <location>
        <begin position="48"/>
        <end position="67"/>
    </location>
</feature>
<organism evidence="2 3">
    <name type="scientific">Nocardiopsis lambiniae</name>
    <dbReference type="NCBI Taxonomy" id="3075539"/>
    <lineage>
        <taxon>Bacteria</taxon>
        <taxon>Bacillati</taxon>
        <taxon>Actinomycetota</taxon>
        <taxon>Actinomycetes</taxon>
        <taxon>Streptosporangiales</taxon>
        <taxon>Nocardiopsidaceae</taxon>
        <taxon>Nocardiopsis</taxon>
    </lineage>
</organism>
<evidence type="ECO:0000313" key="3">
    <source>
        <dbReference type="Proteomes" id="UP001183390"/>
    </source>
</evidence>
<comment type="caution">
    <text evidence="2">The sequence shown here is derived from an EMBL/GenBank/DDBJ whole genome shotgun (WGS) entry which is preliminary data.</text>
</comment>
<dbReference type="EMBL" id="JAVREP010000015">
    <property type="protein sequence ID" value="MDT0330770.1"/>
    <property type="molecule type" value="Genomic_DNA"/>
</dbReference>
<dbReference type="RefSeq" id="WP_311513344.1">
    <property type="nucleotide sequence ID" value="NZ_JAVREP010000015.1"/>
</dbReference>
<dbReference type="Proteomes" id="UP001183390">
    <property type="component" value="Unassembled WGS sequence"/>
</dbReference>
<name>A0ABU2MF95_9ACTN</name>
<keyword evidence="1" id="KW-0472">Membrane</keyword>
<keyword evidence="1" id="KW-1133">Transmembrane helix</keyword>
<sequence length="149" mass="15844">MSHKGKLLVPAGTGSALNALYRYAERAPVRVRPPARFRVLPGGAVRALRVSAAVIGIAGGCAALLWGKYAVRSTAALTGSGTAEVVDVRTVPSRNGECPGRALVAYRAAEPPYRTTLKVECDDLPALESVGRIDVRWSATAPEHVRWVR</sequence>
<keyword evidence="1" id="KW-0812">Transmembrane</keyword>
<evidence type="ECO:0000313" key="2">
    <source>
        <dbReference type="EMBL" id="MDT0330770.1"/>
    </source>
</evidence>
<proteinExistence type="predicted"/>
<evidence type="ECO:0000256" key="1">
    <source>
        <dbReference type="SAM" id="Phobius"/>
    </source>
</evidence>
<keyword evidence="3" id="KW-1185">Reference proteome</keyword>